<feature type="compositionally biased region" description="Polar residues" evidence="1">
    <location>
        <begin position="21"/>
        <end position="30"/>
    </location>
</feature>
<gene>
    <name evidence="2" type="ORF">RUM44_001647</name>
</gene>
<feature type="compositionally biased region" description="Basic and acidic residues" evidence="1">
    <location>
        <begin position="1"/>
        <end position="20"/>
    </location>
</feature>
<protein>
    <submittedName>
        <fullName evidence="2">Uncharacterized protein</fullName>
    </submittedName>
</protein>
<keyword evidence="3" id="KW-1185">Reference proteome</keyword>
<feature type="compositionally biased region" description="Low complexity" evidence="1">
    <location>
        <begin position="31"/>
        <end position="54"/>
    </location>
</feature>
<comment type="caution">
    <text evidence="2">The sequence shown here is derived from an EMBL/GenBank/DDBJ whole genome shotgun (WGS) entry which is preliminary data.</text>
</comment>
<feature type="compositionally biased region" description="Basic and acidic residues" evidence="1">
    <location>
        <begin position="98"/>
        <end position="108"/>
    </location>
</feature>
<accession>A0ABR1AKM9</accession>
<dbReference type="EMBL" id="JAWJWF010000047">
    <property type="protein sequence ID" value="KAK6621840.1"/>
    <property type="molecule type" value="Genomic_DNA"/>
</dbReference>
<sequence length="243" mass="26024">MENQRSDLDQQSETETHNTKISDSGYSTGCSNSQSQRSGSSKSIHSNSGSSNSSGYGGLPATAEEFPQPHSSKSSSKNKDHKKKKSKAQETISGSECKTSDEGKDKTSNENTDVAGGRNPAITVPVSMSNINSGNSVPSGTAKTGNNNLKNGNTIIGNVNNCEALHLATVAQTRKVKRHRCAHTAILPDTSQLHWKERIRSLYELPAAVFFQFRNTWNIFVVGFAEIATGVNPGLPSSILDVV</sequence>
<evidence type="ECO:0000256" key="1">
    <source>
        <dbReference type="SAM" id="MobiDB-lite"/>
    </source>
</evidence>
<feature type="region of interest" description="Disordered" evidence="1">
    <location>
        <begin position="1"/>
        <end position="124"/>
    </location>
</feature>
<dbReference type="Proteomes" id="UP001359485">
    <property type="component" value="Unassembled WGS sequence"/>
</dbReference>
<proteinExistence type="predicted"/>
<evidence type="ECO:0000313" key="3">
    <source>
        <dbReference type="Proteomes" id="UP001359485"/>
    </source>
</evidence>
<organism evidence="2 3">
    <name type="scientific">Polyplax serrata</name>
    <name type="common">Common mouse louse</name>
    <dbReference type="NCBI Taxonomy" id="468196"/>
    <lineage>
        <taxon>Eukaryota</taxon>
        <taxon>Metazoa</taxon>
        <taxon>Ecdysozoa</taxon>
        <taxon>Arthropoda</taxon>
        <taxon>Hexapoda</taxon>
        <taxon>Insecta</taxon>
        <taxon>Pterygota</taxon>
        <taxon>Neoptera</taxon>
        <taxon>Paraneoptera</taxon>
        <taxon>Psocodea</taxon>
        <taxon>Troctomorpha</taxon>
        <taxon>Phthiraptera</taxon>
        <taxon>Anoplura</taxon>
        <taxon>Polyplacidae</taxon>
        <taxon>Polyplax</taxon>
    </lineage>
</organism>
<name>A0ABR1AKM9_POLSC</name>
<reference evidence="2 3" key="1">
    <citation type="submission" date="2023-09" db="EMBL/GenBank/DDBJ databases">
        <title>Genomes of two closely related lineages of the louse Polyplax serrata with different host specificities.</title>
        <authorList>
            <person name="Martinu J."/>
            <person name="Tarabai H."/>
            <person name="Stefka J."/>
            <person name="Hypsa V."/>
        </authorList>
    </citation>
    <scope>NUCLEOTIDE SEQUENCE [LARGE SCALE GENOMIC DNA]</scope>
    <source>
        <strain evidence="2">98ZLc_SE</strain>
    </source>
</reference>
<evidence type="ECO:0000313" key="2">
    <source>
        <dbReference type="EMBL" id="KAK6621840.1"/>
    </source>
</evidence>